<organism evidence="2 3">
    <name type="scientific">Chiayiivirga flava</name>
    <dbReference type="NCBI Taxonomy" id="659595"/>
    <lineage>
        <taxon>Bacteria</taxon>
        <taxon>Pseudomonadati</taxon>
        <taxon>Pseudomonadota</taxon>
        <taxon>Gammaproteobacteria</taxon>
        <taxon>Lysobacterales</taxon>
        <taxon>Lysobacteraceae</taxon>
        <taxon>Chiayiivirga</taxon>
    </lineage>
</organism>
<feature type="domain" description="DUF2007" evidence="1">
    <location>
        <begin position="1"/>
        <end position="67"/>
    </location>
</feature>
<dbReference type="Proteomes" id="UP000521199">
    <property type="component" value="Unassembled WGS sequence"/>
</dbReference>
<dbReference type="Gene3D" id="3.30.70.790">
    <property type="entry name" value="UreE, C-terminal domain"/>
    <property type="match status" value="1"/>
</dbReference>
<comment type="caution">
    <text evidence="2">The sequence shown here is derived from an EMBL/GenBank/DDBJ whole genome shotgun (WGS) entry which is preliminary data.</text>
</comment>
<proteinExistence type="predicted"/>
<gene>
    <name evidence="2" type="ORF">HNQ52_003039</name>
</gene>
<dbReference type="AlphaFoldDB" id="A0A7W8D7U0"/>
<evidence type="ECO:0000259" key="1">
    <source>
        <dbReference type="Pfam" id="PF09413"/>
    </source>
</evidence>
<evidence type="ECO:0000313" key="3">
    <source>
        <dbReference type="Proteomes" id="UP000521199"/>
    </source>
</evidence>
<dbReference type="SUPFAM" id="SSF54913">
    <property type="entry name" value="GlnB-like"/>
    <property type="match status" value="1"/>
</dbReference>
<dbReference type="EMBL" id="JACHHP010000006">
    <property type="protein sequence ID" value="MBB5209470.1"/>
    <property type="molecule type" value="Genomic_DNA"/>
</dbReference>
<dbReference type="RefSeq" id="WP_183962005.1">
    <property type="nucleotide sequence ID" value="NZ_JACHHP010000006.1"/>
</dbReference>
<evidence type="ECO:0000313" key="2">
    <source>
        <dbReference type="EMBL" id="MBB5209470.1"/>
    </source>
</evidence>
<accession>A0A7W8D7U0</accession>
<dbReference type="InterPro" id="IPR018551">
    <property type="entry name" value="DUF2007"/>
</dbReference>
<dbReference type="InterPro" id="IPR011322">
    <property type="entry name" value="N-reg_PII-like_a/b"/>
</dbReference>
<name>A0A7W8D7U0_9GAMM</name>
<protein>
    <recommendedName>
        <fullName evidence="1">DUF2007 domain-containing protein</fullName>
    </recommendedName>
</protein>
<keyword evidence="3" id="KW-1185">Reference proteome</keyword>
<dbReference type="Pfam" id="PF09413">
    <property type="entry name" value="DUF2007"/>
    <property type="match status" value="1"/>
</dbReference>
<reference evidence="2 3" key="1">
    <citation type="submission" date="2020-08" db="EMBL/GenBank/DDBJ databases">
        <title>Genomic Encyclopedia of Type Strains, Phase IV (KMG-IV): sequencing the most valuable type-strain genomes for metagenomic binning, comparative biology and taxonomic classification.</title>
        <authorList>
            <person name="Goeker M."/>
        </authorList>
    </citation>
    <scope>NUCLEOTIDE SEQUENCE [LARGE SCALE GENOMIC DNA]</scope>
    <source>
        <strain evidence="2 3">DSM 24163</strain>
    </source>
</reference>
<sequence>MRVVYEAENIIDAHLVKGLLEQAGIVAFVLGEHLSGGIGELPTMGMVSVGVADSDAEGAAAALQDWRDAAPAASDAVAADLLPHPAT</sequence>